<feature type="domain" description="GFO/IDH/MocA-like oxidoreductase" evidence="2">
    <location>
        <begin position="137"/>
        <end position="263"/>
    </location>
</feature>
<organism evidence="3 4">
    <name type="scientific">Caulifigura coniformis</name>
    <dbReference type="NCBI Taxonomy" id="2527983"/>
    <lineage>
        <taxon>Bacteria</taxon>
        <taxon>Pseudomonadati</taxon>
        <taxon>Planctomycetota</taxon>
        <taxon>Planctomycetia</taxon>
        <taxon>Planctomycetales</taxon>
        <taxon>Planctomycetaceae</taxon>
        <taxon>Caulifigura</taxon>
    </lineage>
</organism>
<evidence type="ECO:0000313" key="3">
    <source>
        <dbReference type="EMBL" id="QDT55886.1"/>
    </source>
</evidence>
<dbReference type="EC" id="1.1.1.18" evidence="3"/>
<dbReference type="Pfam" id="PF01408">
    <property type="entry name" value="GFO_IDH_MocA"/>
    <property type="match status" value="1"/>
</dbReference>
<dbReference type="GO" id="GO:0000166">
    <property type="term" value="F:nucleotide binding"/>
    <property type="evidence" value="ECO:0007669"/>
    <property type="project" value="InterPro"/>
</dbReference>
<dbReference type="EMBL" id="CP036271">
    <property type="protein sequence ID" value="QDT55886.1"/>
    <property type="molecule type" value="Genomic_DNA"/>
</dbReference>
<dbReference type="PANTHER" id="PTHR43708">
    <property type="entry name" value="CONSERVED EXPRESSED OXIDOREDUCTASE (EUROFUNG)"/>
    <property type="match status" value="1"/>
</dbReference>
<dbReference type="SUPFAM" id="SSF51735">
    <property type="entry name" value="NAD(P)-binding Rossmann-fold domains"/>
    <property type="match status" value="1"/>
</dbReference>
<name>A0A517SIE8_9PLAN</name>
<evidence type="ECO:0000259" key="2">
    <source>
        <dbReference type="Pfam" id="PF22725"/>
    </source>
</evidence>
<dbReference type="InterPro" id="IPR000683">
    <property type="entry name" value="Gfo/Idh/MocA-like_OxRdtase_N"/>
</dbReference>
<dbReference type="SUPFAM" id="SSF55347">
    <property type="entry name" value="Glyceraldehyde-3-phosphate dehydrogenase-like, C-terminal domain"/>
    <property type="match status" value="1"/>
</dbReference>
<protein>
    <submittedName>
        <fullName evidence="3">Inositol 2-dehydrogenase</fullName>
        <ecNumber evidence="3">1.1.1.18</ecNumber>
    </submittedName>
</protein>
<proteinExistence type="predicted"/>
<dbReference type="Gene3D" id="3.40.50.720">
    <property type="entry name" value="NAD(P)-binding Rossmann-like Domain"/>
    <property type="match status" value="1"/>
</dbReference>
<feature type="domain" description="Gfo/Idh/MocA-like oxidoreductase N-terminal" evidence="1">
    <location>
        <begin position="15"/>
        <end position="128"/>
    </location>
</feature>
<dbReference type="PANTHER" id="PTHR43708:SF8">
    <property type="entry name" value="OXIDOREDUCTASE"/>
    <property type="match status" value="1"/>
</dbReference>
<dbReference type="Pfam" id="PF22725">
    <property type="entry name" value="GFO_IDH_MocA_C3"/>
    <property type="match status" value="1"/>
</dbReference>
<dbReference type="Proteomes" id="UP000315700">
    <property type="component" value="Chromosome"/>
</dbReference>
<keyword evidence="4" id="KW-1185">Reference proteome</keyword>
<dbReference type="InterPro" id="IPR051317">
    <property type="entry name" value="Gfo/Idh/MocA_oxidoreduct"/>
</dbReference>
<dbReference type="KEGG" id="ccos:Pan44_39340"/>
<dbReference type="Gene3D" id="3.30.360.10">
    <property type="entry name" value="Dihydrodipicolinate Reductase, domain 2"/>
    <property type="match status" value="1"/>
</dbReference>
<sequence length="342" mass="38394">MTERPVQRELVGIAIGAGHFGPIQLDSWRRVRGARIEAVCDRNLTAARSAAERFTVPRFGAAVEELVDQVRPDFIDVVTRPESHRELIEFAIDRKLHVLCQKPLAPSLEEAQTLVRRCNDAGVRLMVTEIWRWQPWYRKVRQMITAGEIGQPFHARFVSRRSDGRGHAPFQRQPYFRDMPRLLIYESVIHLIDVVRFLCGRITSVQCLHRQLNPKIAGEDFCLLTLTTAANVTVTIDAHRHGPAQQSQTSEHLVVEGEAGSLELRTDGAILLRSIDGDVRELRTEWPAEGYLGDSCRACLQHFADGLHTGEPFETAGNDNLETLAVVFAAYESAASGSRVTL</sequence>
<dbReference type="InterPro" id="IPR036291">
    <property type="entry name" value="NAD(P)-bd_dom_sf"/>
</dbReference>
<accession>A0A517SIE8</accession>
<dbReference type="InParanoid" id="A0A517SIE8"/>
<dbReference type="GO" id="GO:0050112">
    <property type="term" value="F:inositol 2-dehydrogenase (NAD+) activity"/>
    <property type="evidence" value="ECO:0007669"/>
    <property type="project" value="UniProtKB-EC"/>
</dbReference>
<dbReference type="InterPro" id="IPR055170">
    <property type="entry name" value="GFO_IDH_MocA-like_dom"/>
</dbReference>
<dbReference type="RefSeq" id="WP_231754101.1">
    <property type="nucleotide sequence ID" value="NZ_CP036271.1"/>
</dbReference>
<evidence type="ECO:0000259" key="1">
    <source>
        <dbReference type="Pfam" id="PF01408"/>
    </source>
</evidence>
<dbReference type="AlphaFoldDB" id="A0A517SIE8"/>
<reference evidence="3 4" key="1">
    <citation type="submission" date="2019-02" db="EMBL/GenBank/DDBJ databases">
        <title>Deep-cultivation of Planctomycetes and their phenomic and genomic characterization uncovers novel biology.</title>
        <authorList>
            <person name="Wiegand S."/>
            <person name="Jogler M."/>
            <person name="Boedeker C."/>
            <person name="Pinto D."/>
            <person name="Vollmers J."/>
            <person name="Rivas-Marin E."/>
            <person name="Kohn T."/>
            <person name="Peeters S.H."/>
            <person name="Heuer A."/>
            <person name="Rast P."/>
            <person name="Oberbeckmann S."/>
            <person name="Bunk B."/>
            <person name="Jeske O."/>
            <person name="Meyerdierks A."/>
            <person name="Storesund J.E."/>
            <person name="Kallscheuer N."/>
            <person name="Luecker S."/>
            <person name="Lage O.M."/>
            <person name="Pohl T."/>
            <person name="Merkel B.J."/>
            <person name="Hornburger P."/>
            <person name="Mueller R.-W."/>
            <person name="Bruemmer F."/>
            <person name="Labrenz M."/>
            <person name="Spormann A.M."/>
            <person name="Op den Camp H."/>
            <person name="Overmann J."/>
            <person name="Amann R."/>
            <person name="Jetten M.S.M."/>
            <person name="Mascher T."/>
            <person name="Medema M.H."/>
            <person name="Devos D.P."/>
            <person name="Kaster A.-K."/>
            <person name="Ovreas L."/>
            <person name="Rohde M."/>
            <person name="Galperin M.Y."/>
            <person name="Jogler C."/>
        </authorList>
    </citation>
    <scope>NUCLEOTIDE SEQUENCE [LARGE SCALE GENOMIC DNA]</scope>
    <source>
        <strain evidence="3 4">Pan44</strain>
    </source>
</reference>
<keyword evidence="3" id="KW-0560">Oxidoreductase</keyword>
<evidence type="ECO:0000313" key="4">
    <source>
        <dbReference type="Proteomes" id="UP000315700"/>
    </source>
</evidence>
<gene>
    <name evidence="3" type="primary">iolG_12</name>
    <name evidence="3" type="ORF">Pan44_39340</name>
</gene>